<dbReference type="Proteomes" id="UP001057402">
    <property type="component" value="Chromosome 7"/>
</dbReference>
<gene>
    <name evidence="1" type="ORF">MLD38_027295</name>
</gene>
<keyword evidence="2" id="KW-1185">Reference proteome</keyword>
<proteinExistence type="predicted"/>
<name>A0ACB9P130_9MYRT</name>
<evidence type="ECO:0000313" key="2">
    <source>
        <dbReference type="Proteomes" id="UP001057402"/>
    </source>
</evidence>
<reference evidence="2" key="1">
    <citation type="journal article" date="2023" name="Front. Plant Sci.">
        <title>Chromosomal-level genome assembly of Melastoma candidum provides insights into trichome evolution.</title>
        <authorList>
            <person name="Zhong Y."/>
            <person name="Wu W."/>
            <person name="Sun C."/>
            <person name="Zou P."/>
            <person name="Liu Y."/>
            <person name="Dai S."/>
            <person name="Zhou R."/>
        </authorList>
    </citation>
    <scope>NUCLEOTIDE SEQUENCE [LARGE SCALE GENOMIC DNA]</scope>
</reference>
<sequence length="355" mass="39469">MVGLRKLNLPWNEMGNTNTSLKEGDVSAEATLRSPVVDAPEEAEAVLHFAEEVRTTDGAREESKQDAVVRDDIKDEIQVEKPADLHPEAEESALGSEGETGSMDGGACADILERNDLVHSDNPPEVAEESNRQEHEDGCQGRITTPAFLNVGDTVRENEPGEATLSNFAPLIFLYCIAAHWERRLCRHAQARHLWVIAPSCSERRNGKVNLRGNGWSKSQFETGKAVVNLRAKKSPSFDFDLRITRTEESDRTPLLFQDKRVVRTATAMTEQKKFPIAKERVVSFGQADSRTPSLSFSWEEQESEAFHDSGLPDKQEKALLLSPAKNLEVVDCPSSPEQKGKRRPRSSLFGNCKC</sequence>
<accession>A0ACB9P130</accession>
<comment type="caution">
    <text evidence="1">The sequence shown here is derived from an EMBL/GenBank/DDBJ whole genome shotgun (WGS) entry which is preliminary data.</text>
</comment>
<evidence type="ECO:0000313" key="1">
    <source>
        <dbReference type="EMBL" id="KAI4342703.1"/>
    </source>
</evidence>
<organism evidence="1 2">
    <name type="scientific">Melastoma candidum</name>
    <dbReference type="NCBI Taxonomy" id="119954"/>
    <lineage>
        <taxon>Eukaryota</taxon>
        <taxon>Viridiplantae</taxon>
        <taxon>Streptophyta</taxon>
        <taxon>Embryophyta</taxon>
        <taxon>Tracheophyta</taxon>
        <taxon>Spermatophyta</taxon>
        <taxon>Magnoliopsida</taxon>
        <taxon>eudicotyledons</taxon>
        <taxon>Gunneridae</taxon>
        <taxon>Pentapetalae</taxon>
        <taxon>rosids</taxon>
        <taxon>malvids</taxon>
        <taxon>Myrtales</taxon>
        <taxon>Melastomataceae</taxon>
        <taxon>Melastomatoideae</taxon>
        <taxon>Melastomateae</taxon>
        <taxon>Melastoma</taxon>
    </lineage>
</organism>
<dbReference type="EMBL" id="CM042886">
    <property type="protein sequence ID" value="KAI4342703.1"/>
    <property type="molecule type" value="Genomic_DNA"/>
</dbReference>
<protein>
    <submittedName>
        <fullName evidence="1">Uncharacterized protein</fullName>
    </submittedName>
</protein>